<evidence type="ECO:0000313" key="1">
    <source>
        <dbReference type="EMBL" id="ACZ89182.1"/>
    </source>
</evidence>
<proteinExistence type="predicted"/>
<dbReference type="EMBL" id="CP001814">
    <property type="protein sequence ID" value="ACZ89182.1"/>
    <property type="molecule type" value="Genomic_DNA"/>
</dbReference>
<dbReference type="AlphaFoldDB" id="D2B1V8"/>
<protein>
    <submittedName>
        <fullName evidence="1">Uncharacterized protein</fullName>
    </submittedName>
</protein>
<accession>D2B1V8</accession>
<evidence type="ECO:0000313" key="2">
    <source>
        <dbReference type="Proteomes" id="UP000002029"/>
    </source>
</evidence>
<organism evidence="1 2">
    <name type="scientific">Streptosporangium roseum (strain ATCC 12428 / DSM 43021 / JCM 3005 / KCTC 9067 / NCIMB 10171 / NRRL 2505 / NI 9100)</name>
    <dbReference type="NCBI Taxonomy" id="479432"/>
    <lineage>
        <taxon>Bacteria</taxon>
        <taxon>Bacillati</taxon>
        <taxon>Actinomycetota</taxon>
        <taxon>Actinomycetes</taxon>
        <taxon>Streptosporangiales</taxon>
        <taxon>Streptosporangiaceae</taxon>
        <taxon>Streptosporangium</taxon>
    </lineage>
</organism>
<dbReference type="KEGG" id="sro:Sros_6468"/>
<dbReference type="Proteomes" id="UP000002029">
    <property type="component" value="Chromosome"/>
</dbReference>
<keyword evidence="2" id="KW-1185">Reference proteome</keyword>
<gene>
    <name evidence="1" type="ordered locus">Sros_6468</name>
</gene>
<reference evidence="1 2" key="1">
    <citation type="journal article" date="2010" name="Stand. Genomic Sci.">
        <title>Complete genome sequence of Streptosporangium roseum type strain (NI 9100).</title>
        <authorList>
            <person name="Nolan M."/>
            <person name="Sikorski J."/>
            <person name="Jando M."/>
            <person name="Lucas S."/>
            <person name="Lapidus A."/>
            <person name="Glavina Del Rio T."/>
            <person name="Chen F."/>
            <person name="Tice H."/>
            <person name="Pitluck S."/>
            <person name="Cheng J.F."/>
            <person name="Chertkov O."/>
            <person name="Sims D."/>
            <person name="Meincke L."/>
            <person name="Brettin T."/>
            <person name="Han C."/>
            <person name="Detter J.C."/>
            <person name="Bruce D."/>
            <person name="Goodwin L."/>
            <person name="Land M."/>
            <person name="Hauser L."/>
            <person name="Chang Y.J."/>
            <person name="Jeffries C.D."/>
            <person name="Ivanova N."/>
            <person name="Mavromatis K."/>
            <person name="Mikhailova N."/>
            <person name="Chen A."/>
            <person name="Palaniappan K."/>
            <person name="Chain P."/>
            <person name="Rohde M."/>
            <person name="Goker M."/>
            <person name="Bristow J."/>
            <person name="Eisen J.A."/>
            <person name="Markowitz V."/>
            <person name="Hugenholtz P."/>
            <person name="Kyrpides N.C."/>
            <person name="Klenk H.P."/>
        </authorList>
    </citation>
    <scope>NUCLEOTIDE SEQUENCE [LARGE SCALE GENOMIC DNA]</scope>
    <source>
        <strain evidence="2">ATCC 12428 / DSM 43021 / JCM 3005 / NI 9100</strain>
    </source>
</reference>
<name>D2B1V8_STRRD</name>
<dbReference type="HOGENOM" id="CLU_952911_0_0_11"/>
<sequence>MARRFTAMLRSALRSIGNIFKRLVKFPRARRARMEQRINKVARDMHHRWRDEREAELVRDAVRAGKPPPSARTTADRKWMDEYGTDRVGLAGEKYERLPDDRVYESNMKSTADRGWIKAHGTDRVDIARSKYDDLPKDWQKENRASATVAVNAVRNARLRGADIRKEEFLKKGAGRFTSNGWSGIKGGLLLSRGLSTRIFRNWRRERTGWSSGRRSITGRRARPPVVRVSTGHPAVLEAGRPRGSGVRHGSEWCAAVAAWADGSAGSGYVVGRPTALDASASKYSVVAKGPV</sequence>